<gene>
    <name evidence="3" type="ORF">OAUR00152_LOCUS2125</name>
</gene>
<name>A0A7S4M797_9STRA</name>
<organism evidence="3">
    <name type="scientific">Odontella aurita</name>
    <dbReference type="NCBI Taxonomy" id="265563"/>
    <lineage>
        <taxon>Eukaryota</taxon>
        <taxon>Sar</taxon>
        <taxon>Stramenopiles</taxon>
        <taxon>Ochrophyta</taxon>
        <taxon>Bacillariophyta</taxon>
        <taxon>Mediophyceae</taxon>
        <taxon>Biddulphiophycidae</taxon>
        <taxon>Eupodiscales</taxon>
        <taxon>Odontellaceae</taxon>
        <taxon>Odontella</taxon>
    </lineage>
</organism>
<dbReference type="EMBL" id="HBKQ01003107">
    <property type="protein sequence ID" value="CAE2204569.1"/>
    <property type="molecule type" value="Transcribed_RNA"/>
</dbReference>
<feature type="coiled-coil region" evidence="1">
    <location>
        <begin position="103"/>
        <end position="221"/>
    </location>
</feature>
<feature type="region of interest" description="Disordered" evidence="2">
    <location>
        <begin position="406"/>
        <end position="429"/>
    </location>
</feature>
<evidence type="ECO:0000256" key="2">
    <source>
        <dbReference type="SAM" id="MobiDB-lite"/>
    </source>
</evidence>
<dbReference type="AlphaFoldDB" id="A0A7S4M797"/>
<feature type="region of interest" description="Disordered" evidence="2">
    <location>
        <begin position="482"/>
        <end position="524"/>
    </location>
</feature>
<feature type="compositionally biased region" description="Basic and acidic residues" evidence="2">
    <location>
        <begin position="482"/>
        <end position="492"/>
    </location>
</feature>
<evidence type="ECO:0000313" key="3">
    <source>
        <dbReference type="EMBL" id="CAE2204569.1"/>
    </source>
</evidence>
<reference evidence="3" key="1">
    <citation type="submission" date="2021-01" db="EMBL/GenBank/DDBJ databases">
        <authorList>
            <person name="Corre E."/>
            <person name="Pelletier E."/>
            <person name="Niang G."/>
            <person name="Scheremetjew M."/>
            <person name="Finn R."/>
            <person name="Kale V."/>
            <person name="Holt S."/>
            <person name="Cochrane G."/>
            <person name="Meng A."/>
            <person name="Brown T."/>
            <person name="Cohen L."/>
        </authorList>
    </citation>
    <scope>NUCLEOTIDE SEQUENCE</scope>
    <source>
        <strain evidence="3">Isolate 1302-5</strain>
    </source>
</reference>
<protein>
    <submittedName>
        <fullName evidence="3">Uncharacterized protein</fullName>
    </submittedName>
</protein>
<accession>A0A7S4M797</accession>
<feature type="region of interest" description="Disordered" evidence="2">
    <location>
        <begin position="55"/>
        <end position="76"/>
    </location>
</feature>
<feature type="region of interest" description="Disordered" evidence="2">
    <location>
        <begin position="306"/>
        <end position="334"/>
    </location>
</feature>
<proteinExistence type="predicted"/>
<keyword evidence="1" id="KW-0175">Coiled coil</keyword>
<evidence type="ECO:0000256" key="1">
    <source>
        <dbReference type="SAM" id="Coils"/>
    </source>
</evidence>
<sequence>MPARSFSRGASSLGDDGATIDSADDFDMSLLCTGGGALPKGSCGALLSSPETISRVANGNEDGTASTTSTASDGQHASVAQHVELKMRNAELQSSHDLLTHAHRLKEEECNALRVEVSEITEERDAAFSRVKELRKVLRQFKKNATEFSLQRARMRVEVERLQEESDRMKRNRKQTVEERDDLRKNLDALLSSLDHLKSTTEQLTKERDDLREQLKSNEISKTASAIAKGSSEECYHQGSWIERSFRLPAHLLLHEIEGKSKSLDYNGGETPLTSCSRLSCDMGEDETIEGRRNMPKTQGWLSFRWNQGDENKNNNIGKPSEDIDQNDDGSCGAASAEEDLTACEISRIESKSKEALGKLDGMESGAGTDIGSLVVADDKQCNRKDETTTERGTLRRAVSWAPESSHLASASGKRMSYRRSQSTKETRGSVRNLFSKESRCMDNEDDDRCVILGEGAFESAATPTSSQEVFTGDRRFVWPFGHGKENEKDTGEVGDADEGDCNAIIPRKPSLAKKKNGREADEDRVGKIGPLSLWRRPMADHAKAEVTTRETQQVTILRRKSNGDLLIGSTVAIST</sequence>